<comment type="function">
    <text evidence="3">Required for maturation of 30S ribosomal subunits.</text>
</comment>
<accession>A0A4R5N7K4</accession>
<dbReference type="AlphaFoldDB" id="A0A4R5N7K4"/>
<dbReference type="SUPFAM" id="SSF74942">
    <property type="entry name" value="YhbC-like, C-terminal domain"/>
    <property type="match status" value="1"/>
</dbReference>
<dbReference type="RefSeq" id="WP_010007101.1">
    <property type="nucleotide sequence ID" value="NZ_JAGYGP010000001.1"/>
</dbReference>
<evidence type="ECO:0000259" key="5">
    <source>
        <dbReference type="Pfam" id="PF17384"/>
    </source>
</evidence>
<dbReference type="GO" id="GO:0000028">
    <property type="term" value="P:ribosomal small subunit assembly"/>
    <property type="evidence" value="ECO:0007669"/>
    <property type="project" value="TreeGrafter"/>
</dbReference>
<dbReference type="InterPro" id="IPR003728">
    <property type="entry name" value="Ribosome_maturation_RimP"/>
</dbReference>
<gene>
    <name evidence="3" type="primary">rimP</name>
    <name evidence="6" type="ORF">C5L23_001311</name>
</gene>
<protein>
    <recommendedName>
        <fullName evidence="3">Ribosome maturation factor RimP</fullName>
    </recommendedName>
</protein>
<dbReference type="Proteomes" id="UP000295681">
    <property type="component" value="Unassembled WGS sequence"/>
</dbReference>
<evidence type="ECO:0000313" key="6">
    <source>
        <dbReference type="EMBL" id="TDG67512.1"/>
    </source>
</evidence>
<dbReference type="InterPro" id="IPR035956">
    <property type="entry name" value="RimP_N_sf"/>
</dbReference>
<dbReference type="CDD" id="cd01734">
    <property type="entry name" value="YlxS_C"/>
    <property type="match status" value="1"/>
</dbReference>
<dbReference type="InterPro" id="IPR028998">
    <property type="entry name" value="RimP_C"/>
</dbReference>
<dbReference type="Gene3D" id="2.30.30.180">
    <property type="entry name" value="Ribosome maturation factor RimP, C-terminal domain"/>
    <property type="match status" value="1"/>
</dbReference>
<dbReference type="InterPro" id="IPR036847">
    <property type="entry name" value="RimP_C_sf"/>
</dbReference>
<evidence type="ECO:0000313" key="7">
    <source>
        <dbReference type="Proteomes" id="UP000295681"/>
    </source>
</evidence>
<comment type="caution">
    <text evidence="6">The sequence shown here is derived from an EMBL/GenBank/DDBJ whole genome shotgun (WGS) entry which is preliminary data.</text>
</comment>
<dbReference type="STRING" id="907931.GCA_000165675_01610"/>
<organism evidence="6 7">
    <name type="scientific">Leuconostoc fallax</name>
    <dbReference type="NCBI Taxonomy" id="1251"/>
    <lineage>
        <taxon>Bacteria</taxon>
        <taxon>Bacillati</taxon>
        <taxon>Bacillota</taxon>
        <taxon>Bacilli</taxon>
        <taxon>Lactobacillales</taxon>
        <taxon>Lactobacillaceae</taxon>
        <taxon>Leuconostoc</taxon>
    </lineage>
</organism>
<keyword evidence="1 3" id="KW-0963">Cytoplasm</keyword>
<evidence type="ECO:0000259" key="4">
    <source>
        <dbReference type="Pfam" id="PF02576"/>
    </source>
</evidence>
<dbReference type="SUPFAM" id="SSF75420">
    <property type="entry name" value="YhbC-like, N-terminal domain"/>
    <property type="match status" value="1"/>
</dbReference>
<name>A0A4R5N7K4_9LACO</name>
<dbReference type="Pfam" id="PF02576">
    <property type="entry name" value="RimP_N"/>
    <property type="match status" value="1"/>
</dbReference>
<dbReference type="Gene3D" id="3.30.300.70">
    <property type="entry name" value="RimP-like superfamily, N-terminal"/>
    <property type="match status" value="1"/>
</dbReference>
<dbReference type="EMBL" id="PUFI01000015">
    <property type="protein sequence ID" value="TDG67512.1"/>
    <property type="molecule type" value="Genomic_DNA"/>
</dbReference>
<evidence type="ECO:0000256" key="3">
    <source>
        <dbReference type="HAMAP-Rule" id="MF_01077"/>
    </source>
</evidence>
<dbReference type="HAMAP" id="MF_01077">
    <property type="entry name" value="RimP"/>
    <property type="match status" value="1"/>
</dbReference>
<comment type="similarity">
    <text evidence="3">Belongs to the RimP family.</text>
</comment>
<feature type="domain" description="Ribosome maturation factor RimP N-terminal" evidence="4">
    <location>
        <begin position="12"/>
        <end position="88"/>
    </location>
</feature>
<feature type="domain" description="Ribosome maturation factor RimP C-terminal" evidence="5">
    <location>
        <begin position="98"/>
        <end position="158"/>
    </location>
</feature>
<dbReference type="Pfam" id="PF17384">
    <property type="entry name" value="DUF150_C"/>
    <property type="match status" value="1"/>
</dbReference>
<reference evidence="6 7" key="1">
    <citation type="journal article" date="2019" name="Appl. Microbiol. Biotechnol.">
        <title>Uncovering carbohydrate metabolism through a genotype-phenotype association study of 56 lactic acid bacteria genomes.</title>
        <authorList>
            <person name="Buron-Moles G."/>
            <person name="Chailyan A."/>
            <person name="Dolejs I."/>
            <person name="Forster J."/>
            <person name="Miks M.H."/>
        </authorList>
    </citation>
    <scope>NUCLEOTIDE SEQUENCE [LARGE SCALE GENOMIC DNA]</scope>
    <source>
        <strain evidence="6 7">ATCC 700006</strain>
    </source>
</reference>
<sequence length="158" mass="17764">MASKVEQTVAQLVKPVIDEHGDILWDLTFGNEGGQRVLRILIDKADHEFITMNDLTKLTEEINELLDNSEPDPIPGTYMLDISSPGADRPLKALWHYQWAQEADENILVSLFVAKNGRKKWQGKISEINDDAIVLITDDETLTLAFSEIAKASLDVQF</sequence>
<proteinExistence type="inferred from homology"/>
<evidence type="ECO:0000256" key="1">
    <source>
        <dbReference type="ARBA" id="ARBA00022490"/>
    </source>
</evidence>
<evidence type="ECO:0000256" key="2">
    <source>
        <dbReference type="ARBA" id="ARBA00022517"/>
    </source>
</evidence>
<dbReference type="GO" id="GO:0005829">
    <property type="term" value="C:cytosol"/>
    <property type="evidence" value="ECO:0007669"/>
    <property type="project" value="TreeGrafter"/>
</dbReference>
<dbReference type="PANTHER" id="PTHR33867">
    <property type="entry name" value="RIBOSOME MATURATION FACTOR RIMP"/>
    <property type="match status" value="1"/>
</dbReference>
<keyword evidence="2 3" id="KW-0690">Ribosome biogenesis</keyword>
<dbReference type="PANTHER" id="PTHR33867:SF1">
    <property type="entry name" value="RIBOSOME MATURATION FACTOR RIMP"/>
    <property type="match status" value="1"/>
</dbReference>
<dbReference type="InterPro" id="IPR028989">
    <property type="entry name" value="RimP_N"/>
</dbReference>
<dbReference type="GO" id="GO:0006412">
    <property type="term" value="P:translation"/>
    <property type="evidence" value="ECO:0007669"/>
    <property type="project" value="TreeGrafter"/>
</dbReference>
<keyword evidence="7" id="KW-1185">Reference proteome</keyword>
<comment type="subcellular location">
    <subcellularLocation>
        <location evidence="3">Cytoplasm</location>
    </subcellularLocation>
</comment>